<keyword evidence="2" id="KW-1185">Reference proteome</keyword>
<evidence type="ECO:0000313" key="2">
    <source>
        <dbReference type="Proteomes" id="UP001054945"/>
    </source>
</evidence>
<organism evidence="1 2">
    <name type="scientific">Caerostris extrusa</name>
    <name type="common">Bark spider</name>
    <name type="synonym">Caerostris bankana</name>
    <dbReference type="NCBI Taxonomy" id="172846"/>
    <lineage>
        <taxon>Eukaryota</taxon>
        <taxon>Metazoa</taxon>
        <taxon>Ecdysozoa</taxon>
        <taxon>Arthropoda</taxon>
        <taxon>Chelicerata</taxon>
        <taxon>Arachnida</taxon>
        <taxon>Araneae</taxon>
        <taxon>Araneomorphae</taxon>
        <taxon>Entelegynae</taxon>
        <taxon>Araneoidea</taxon>
        <taxon>Araneidae</taxon>
        <taxon>Caerostris</taxon>
    </lineage>
</organism>
<evidence type="ECO:0000313" key="1">
    <source>
        <dbReference type="EMBL" id="GIY39310.1"/>
    </source>
</evidence>
<dbReference type="AlphaFoldDB" id="A0AAV4SZT9"/>
<name>A0AAV4SZT9_CAEEX</name>
<gene>
    <name evidence="1" type="ORF">CEXT_261881</name>
</gene>
<reference evidence="1 2" key="1">
    <citation type="submission" date="2021-06" db="EMBL/GenBank/DDBJ databases">
        <title>Caerostris extrusa draft genome.</title>
        <authorList>
            <person name="Kono N."/>
            <person name="Arakawa K."/>
        </authorList>
    </citation>
    <scope>NUCLEOTIDE SEQUENCE [LARGE SCALE GENOMIC DNA]</scope>
</reference>
<protein>
    <submittedName>
        <fullName evidence="1">Uncharacterized protein</fullName>
    </submittedName>
</protein>
<dbReference type="EMBL" id="BPLR01010444">
    <property type="protein sequence ID" value="GIY39310.1"/>
    <property type="molecule type" value="Genomic_DNA"/>
</dbReference>
<sequence>MVQRAFCLCTAPRDQRSNVFLKVRLLGVLLRNPDFVQDPFETFFDDLPILLSPGHICQFAFGLGLTQARLYGSPANRPPN</sequence>
<accession>A0AAV4SZT9</accession>
<proteinExistence type="predicted"/>
<dbReference type="Proteomes" id="UP001054945">
    <property type="component" value="Unassembled WGS sequence"/>
</dbReference>
<comment type="caution">
    <text evidence="1">The sequence shown here is derived from an EMBL/GenBank/DDBJ whole genome shotgun (WGS) entry which is preliminary data.</text>
</comment>